<reference evidence="1 2" key="1">
    <citation type="journal article" date="2013" name="Curr. Biol.">
        <title>The Genome of the Foraminiferan Reticulomyxa filosa.</title>
        <authorList>
            <person name="Glockner G."/>
            <person name="Hulsmann N."/>
            <person name="Schleicher M."/>
            <person name="Noegel A.A."/>
            <person name="Eichinger L."/>
            <person name="Gallinger C."/>
            <person name="Pawlowski J."/>
            <person name="Sierra R."/>
            <person name="Euteneuer U."/>
            <person name="Pillet L."/>
            <person name="Moustafa A."/>
            <person name="Platzer M."/>
            <person name="Groth M."/>
            <person name="Szafranski K."/>
            <person name="Schliwa M."/>
        </authorList>
    </citation>
    <scope>NUCLEOTIDE SEQUENCE [LARGE SCALE GENOMIC DNA]</scope>
</reference>
<gene>
    <name evidence="1" type="ORF">RFI_29500</name>
</gene>
<feature type="non-terminal residue" evidence="1">
    <location>
        <position position="1"/>
    </location>
</feature>
<organism evidence="1 2">
    <name type="scientific">Reticulomyxa filosa</name>
    <dbReference type="NCBI Taxonomy" id="46433"/>
    <lineage>
        <taxon>Eukaryota</taxon>
        <taxon>Sar</taxon>
        <taxon>Rhizaria</taxon>
        <taxon>Retaria</taxon>
        <taxon>Foraminifera</taxon>
        <taxon>Monothalamids</taxon>
        <taxon>Reticulomyxidae</taxon>
        <taxon>Reticulomyxa</taxon>
    </lineage>
</organism>
<comment type="caution">
    <text evidence="1">The sequence shown here is derived from an EMBL/GenBank/DDBJ whole genome shotgun (WGS) entry which is preliminary data.</text>
</comment>
<dbReference type="Proteomes" id="UP000023152">
    <property type="component" value="Unassembled WGS sequence"/>
</dbReference>
<proteinExistence type="predicted"/>
<evidence type="ECO:0000313" key="2">
    <source>
        <dbReference type="Proteomes" id="UP000023152"/>
    </source>
</evidence>
<name>X6M4F1_RETFI</name>
<accession>X6M4F1</accession>
<protein>
    <submittedName>
        <fullName evidence="1">Uncharacterized protein</fullName>
    </submittedName>
</protein>
<keyword evidence="2" id="KW-1185">Reference proteome</keyword>
<sequence length="146" mass="17240">ISSYQVEFWKKGGRIEIENDENGGIHSGDTSLSLPVRSQKDEFENCKKLWKRRLMEWKKQCLELREKFPVLNYFCFNQVHFLVKKVNQLNMPNCPDRAIKASKYIKPFLQKINCDVTDRDVNNVLEDWGHFDLSTDNAEIQLQSLE</sequence>
<dbReference type="AlphaFoldDB" id="X6M4F1"/>
<dbReference type="EMBL" id="ASPP01025603">
    <property type="protein sequence ID" value="ETO07890.1"/>
    <property type="molecule type" value="Genomic_DNA"/>
</dbReference>
<evidence type="ECO:0000313" key="1">
    <source>
        <dbReference type="EMBL" id="ETO07890.1"/>
    </source>
</evidence>